<name>A0A7W7CEY0_9PSEU</name>
<keyword evidence="3" id="KW-1185">Reference proteome</keyword>
<dbReference type="Gene3D" id="2.70.70.10">
    <property type="entry name" value="Glucose Permease (Domain IIA)"/>
    <property type="match status" value="1"/>
</dbReference>
<evidence type="ECO:0000313" key="2">
    <source>
        <dbReference type="EMBL" id="MBB4679918.1"/>
    </source>
</evidence>
<keyword evidence="2" id="KW-0645">Protease</keyword>
<sequence>MGRRRVTVVALITLLAAALPLPATAAPAPLEPAVVQAMLIERTATAAGLTAQGRAAEVDVRRRDVTGDWVFGSAVLTAPAVEGAAPDAWLFLARRSGRGWLVALDTDRGFAGLAADSPESVLSAGEKATFAANARNAAAPTGLALPYPAGVAWTMIGGPHGWSGQPRPWSSVDLNGGDRRVLAGQSGRAYWMCRNGGHIRIIHDNGWTTEYYHLLNEIKPDGAPIKLGDYLGLTSTRIPCGGSAGSNHVHYAVKKGTAWTALNGLTIGGWNFREGTRAYSGYATHQSVRRNVGQTLTNHGPDDPG</sequence>
<proteinExistence type="predicted"/>
<dbReference type="EC" id="3.4.24.-" evidence="2"/>
<feature type="chain" id="PRO_5031273745" evidence="1">
    <location>
        <begin position="26"/>
        <end position="305"/>
    </location>
</feature>
<dbReference type="InterPro" id="IPR011055">
    <property type="entry name" value="Dup_hybrid_motif"/>
</dbReference>
<evidence type="ECO:0000313" key="3">
    <source>
        <dbReference type="Proteomes" id="UP000533598"/>
    </source>
</evidence>
<keyword evidence="1" id="KW-0732">Signal</keyword>
<accession>A0A7W7CEY0</accession>
<comment type="caution">
    <text evidence="2">The sequence shown here is derived from an EMBL/GenBank/DDBJ whole genome shotgun (WGS) entry which is preliminary data.</text>
</comment>
<reference evidence="2 3" key="1">
    <citation type="submission" date="2020-08" db="EMBL/GenBank/DDBJ databases">
        <title>Sequencing the genomes of 1000 actinobacteria strains.</title>
        <authorList>
            <person name="Klenk H.-P."/>
        </authorList>
    </citation>
    <scope>NUCLEOTIDE SEQUENCE [LARGE SCALE GENOMIC DNA]</scope>
    <source>
        <strain evidence="2 3">DSM 44230</strain>
    </source>
</reference>
<feature type="signal peptide" evidence="1">
    <location>
        <begin position="1"/>
        <end position="25"/>
    </location>
</feature>
<dbReference type="SUPFAM" id="SSF51261">
    <property type="entry name" value="Duplicated hybrid motif"/>
    <property type="match status" value="1"/>
</dbReference>
<dbReference type="GO" id="GO:0008233">
    <property type="term" value="F:peptidase activity"/>
    <property type="evidence" value="ECO:0007669"/>
    <property type="project" value="UniProtKB-KW"/>
</dbReference>
<organism evidence="2 3">
    <name type="scientific">Crossiella cryophila</name>
    <dbReference type="NCBI Taxonomy" id="43355"/>
    <lineage>
        <taxon>Bacteria</taxon>
        <taxon>Bacillati</taxon>
        <taxon>Actinomycetota</taxon>
        <taxon>Actinomycetes</taxon>
        <taxon>Pseudonocardiales</taxon>
        <taxon>Pseudonocardiaceae</taxon>
        <taxon>Crossiella</taxon>
    </lineage>
</organism>
<dbReference type="CDD" id="cd12797">
    <property type="entry name" value="M23_peptidase"/>
    <property type="match status" value="1"/>
</dbReference>
<dbReference type="GO" id="GO:0006508">
    <property type="term" value="P:proteolysis"/>
    <property type="evidence" value="ECO:0007669"/>
    <property type="project" value="UniProtKB-KW"/>
</dbReference>
<dbReference type="RefSeq" id="WP_185005611.1">
    <property type="nucleotide sequence ID" value="NZ_BAAAUI010000017.1"/>
</dbReference>
<dbReference type="EMBL" id="JACHMH010000001">
    <property type="protein sequence ID" value="MBB4679918.1"/>
    <property type="molecule type" value="Genomic_DNA"/>
</dbReference>
<dbReference type="AlphaFoldDB" id="A0A7W7CEY0"/>
<dbReference type="Proteomes" id="UP000533598">
    <property type="component" value="Unassembled WGS sequence"/>
</dbReference>
<gene>
    <name evidence="2" type="ORF">HNR67_006036</name>
</gene>
<protein>
    <submittedName>
        <fullName evidence="2">LasA protease</fullName>
        <ecNumber evidence="2">3.4.24.-</ecNumber>
    </submittedName>
</protein>
<keyword evidence="2" id="KW-0378">Hydrolase</keyword>
<evidence type="ECO:0000256" key="1">
    <source>
        <dbReference type="SAM" id="SignalP"/>
    </source>
</evidence>